<dbReference type="PANTHER" id="PTHR47326">
    <property type="entry name" value="TRANSPOSABLE ELEMENT TC3 TRANSPOSASE-LIKE PROTEIN"/>
    <property type="match status" value="1"/>
</dbReference>
<evidence type="ECO:0000313" key="2">
    <source>
        <dbReference type="EMBL" id="KAF2897295.1"/>
    </source>
</evidence>
<dbReference type="Pfam" id="PF16087">
    <property type="entry name" value="DUF4817"/>
    <property type="match status" value="1"/>
</dbReference>
<evidence type="ECO:0000313" key="3">
    <source>
        <dbReference type="Proteomes" id="UP000801492"/>
    </source>
</evidence>
<evidence type="ECO:0000259" key="1">
    <source>
        <dbReference type="Pfam" id="PF16087"/>
    </source>
</evidence>
<protein>
    <recommendedName>
        <fullName evidence="1">DUF4817 domain-containing protein</fullName>
    </recommendedName>
</protein>
<gene>
    <name evidence="2" type="ORF">ILUMI_08880</name>
</gene>
<dbReference type="EMBL" id="VTPC01004331">
    <property type="protein sequence ID" value="KAF2897295.1"/>
    <property type="molecule type" value="Genomic_DNA"/>
</dbReference>
<dbReference type="InterPro" id="IPR032135">
    <property type="entry name" value="DUF4817"/>
</dbReference>
<dbReference type="AlphaFoldDB" id="A0A8K0DAF5"/>
<reference evidence="2" key="1">
    <citation type="submission" date="2019-08" db="EMBL/GenBank/DDBJ databases">
        <title>The genome of the North American firefly Photinus pyralis.</title>
        <authorList>
            <consortium name="Photinus pyralis genome working group"/>
            <person name="Fallon T.R."/>
            <person name="Sander Lower S.E."/>
            <person name="Weng J.-K."/>
        </authorList>
    </citation>
    <scope>NUCLEOTIDE SEQUENCE</scope>
    <source>
        <strain evidence="2">TRF0915ILg1</strain>
        <tissue evidence="2">Whole body</tissue>
    </source>
</reference>
<sequence>MHTNDEKTDMILIYGESKKNTVLALRLYRQHYPARRASTDKIFKRLEMSLRENWPSNKKTRRNIATGEENEVLVTEAVETNPHIYVKEQLAKETGISQTSVN</sequence>
<proteinExistence type="predicted"/>
<dbReference type="Proteomes" id="UP000801492">
    <property type="component" value="Unassembled WGS sequence"/>
</dbReference>
<keyword evidence="3" id="KW-1185">Reference proteome</keyword>
<organism evidence="2 3">
    <name type="scientific">Ignelater luminosus</name>
    <name type="common">Cucubano</name>
    <name type="synonym">Pyrophorus luminosus</name>
    <dbReference type="NCBI Taxonomy" id="2038154"/>
    <lineage>
        <taxon>Eukaryota</taxon>
        <taxon>Metazoa</taxon>
        <taxon>Ecdysozoa</taxon>
        <taxon>Arthropoda</taxon>
        <taxon>Hexapoda</taxon>
        <taxon>Insecta</taxon>
        <taxon>Pterygota</taxon>
        <taxon>Neoptera</taxon>
        <taxon>Endopterygota</taxon>
        <taxon>Coleoptera</taxon>
        <taxon>Polyphaga</taxon>
        <taxon>Elateriformia</taxon>
        <taxon>Elateroidea</taxon>
        <taxon>Elateridae</taxon>
        <taxon>Agrypninae</taxon>
        <taxon>Pyrophorini</taxon>
        <taxon>Ignelater</taxon>
    </lineage>
</organism>
<accession>A0A8K0DAF5</accession>
<feature type="domain" description="DUF4817" evidence="1">
    <location>
        <begin position="4"/>
        <end position="47"/>
    </location>
</feature>
<name>A0A8K0DAF5_IGNLU</name>
<comment type="caution">
    <text evidence="2">The sequence shown here is derived from an EMBL/GenBank/DDBJ whole genome shotgun (WGS) entry which is preliminary data.</text>
</comment>
<dbReference type="PANTHER" id="PTHR47326:SF1">
    <property type="entry name" value="HTH PSQ-TYPE DOMAIN-CONTAINING PROTEIN"/>
    <property type="match status" value="1"/>
</dbReference>
<dbReference type="OrthoDB" id="6719073at2759"/>